<gene>
    <name evidence="1" type="ORF">NGAL_HAMBI1145_09550</name>
</gene>
<organism evidence="1 2">
    <name type="scientific">Neorhizobium galegae bv. officinalis</name>
    <dbReference type="NCBI Taxonomy" id="323656"/>
    <lineage>
        <taxon>Bacteria</taxon>
        <taxon>Pseudomonadati</taxon>
        <taxon>Pseudomonadota</taxon>
        <taxon>Alphaproteobacteria</taxon>
        <taxon>Hyphomicrobiales</taxon>
        <taxon>Rhizobiaceae</taxon>
        <taxon>Rhizobium/Agrobacterium group</taxon>
        <taxon>Neorhizobium</taxon>
    </lineage>
</organism>
<dbReference type="Proteomes" id="UP000046176">
    <property type="component" value="Unassembled WGS sequence"/>
</dbReference>
<proteinExistence type="predicted"/>
<dbReference type="RefSeq" id="WP_046665204.1">
    <property type="nucleotide sequence ID" value="NZ_CCRH01000002.1"/>
</dbReference>
<dbReference type="AlphaFoldDB" id="A0A0T7FAW5"/>
<reference evidence="1 2" key="1">
    <citation type="submission" date="2014-08" db="EMBL/GenBank/DDBJ databases">
        <authorList>
            <person name="Chen Y.-H."/>
        </authorList>
    </citation>
    <scope>NUCLEOTIDE SEQUENCE [LARGE SCALE GENOMIC DNA]</scope>
</reference>
<name>A0A0T7FAW5_NEOGA</name>
<accession>A0A0T7FAW5</accession>
<dbReference type="EMBL" id="CCRH01000002">
    <property type="protein sequence ID" value="CDZ32184.1"/>
    <property type="molecule type" value="Genomic_DNA"/>
</dbReference>
<evidence type="ECO:0000313" key="1">
    <source>
        <dbReference type="EMBL" id="CDZ32184.1"/>
    </source>
</evidence>
<sequence>MIDRTFENILNAMANEFQLDGHEVIEAEGVQFARLSIDDESGRTHLAEINLTRIADAIARRVA</sequence>
<protein>
    <submittedName>
        <fullName evidence="1">Uncharacterized protein</fullName>
    </submittedName>
</protein>
<dbReference type="OrthoDB" id="9935625at2"/>
<evidence type="ECO:0000313" key="2">
    <source>
        <dbReference type="Proteomes" id="UP000046176"/>
    </source>
</evidence>